<name>A0ABY9HBL0_9MOLU</name>
<dbReference type="SUPFAM" id="SSF88723">
    <property type="entry name" value="PIN domain-like"/>
    <property type="match status" value="1"/>
</dbReference>
<evidence type="ECO:0000259" key="6">
    <source>
        <dbReference type="SMART" id="SM00475"/>
    </source>
</evidence>
<dbReference type="Proteomes" id="UP001237011">
    <property type="component" value="Chromosome"/>
</dbReference>
<reference evidence="7" key="1">
    <citation type="submission" date="2023-08" db="EMBL/GenBank/DDBJ databases">
        <title>Complete genome sequence of Mycoplasma seminis 2200.</title>
        <authorList>
            <person name="Spergser J."/>
        </authorList>
    </citation>
    <scope>NUCLEOTIDE SEQUENCE [LARGE SCALE GENOMIC DNA]</scope>
    <source>
        <strain evidence="7">2200</strain>
    </source>
</reference>
<organism evidence="7 8">
    <name type="scientific">Mycoplasma seminis</name>
    <dbReference type="NCBI Taxonomy" id="512749"/>
    <lineage>
        <taxon>Bacteria</taxon>
        <taxon>Bacillati</taxon>
        <taxon>Mycoplasmatota</taxon>
        <taxon>Mollicutes</taxon>
        <taxon>Mycoplasmataceae</taxon>
        <taxon>Mycoplasma</taxon>
    </lineage>
</organism>
<dbReference type="InterPro" id="IPR008918">
    <property type="entry name" value="HhH2"/>
</dbReference>
<keyword evidence="8" id="KW-1185">Reference proteome</keyword>
<sequence>MNKKEKHLLIDGNYLMFQSFYATYYGNPTNIMRSSKGVPTNGINLFLHQLIKLIDFYNPTHLYIAFDSPKKSFRHDIYQDYKAGRTKAPEELFVQFNLVKEILKSLNVNFQEMPGFEADDLIAAYCKQVADDQFKIIFSRDKDLQQLIDQNTAIIQKDSNNYSLLTLDNYFQIYGFLPSQVIDYKALAGDSSDNLPGVKGIGDKTAVSLIQKYGSVPNLYQNEANWSNDLTKSVITKLQNGKQDALFCLQMATLNPNVTDFDTNKDDYVIDLDIENAIMQLEDLELRFVLAKLKELIW</sequence>
<evidence type="ECO:0000256" key="5">
    <source>
        <dbReference type="ARBA" id="ARBA00050026"/>
    </source>
</evidence>
<dbReference type="EMBL" id="CP132191">
    <property type="protein sequence ID" value="WLP85954.1"/>
    <property type="molecule type" value="Genomic_DNA"/>
</dbReference>
<dbReference type="InterPro" id="IPR002421">
    <property type="entry name" value="5-3_exonuclease"/>
</dbReference>
<evidence type="ECO:0000313" key="8">
    <source>
        <dbReference type="Proteomes" id="UP001237011"/>
    </source>
</evidence>
<evidence type="ECO:0000256" key="3">
    <source>
        <dbReference type="ARBA" id="ARBA00023125"/>
    </source>
</evidence>
<dbReference type="SMART" id="SM00475">
    <property type="entry name" value="53EXOc"/>
    <property type="match status" value="1"/>
</dbReference>
<dbReference type="SMART" id="SM00279">
    <property type="entry name" value="HhH2"/>
    <property type="match status" value="1"/>
</dbReference>
<dbReference type="Pfam" id="PF02739">
    <property type="entry name" value="5_3_exonuc_N"/>
    <property type="match status" value="1"/>
</dbReference>
<dbReference type="PANTHER" id="PTHR42646:SF2">
    <property type="entry name" value="5'-3' EXONUCLEASE FAMILY PROTEIN"/>
    <property type="match status" value="1"/>
</dbReference>
<keyword evidence="1" id="KW-0540">Nuclease</keyword>
<keyword evidence="3" id="KW-0238">DNA-binding</keyword>
<dbReference type="Gene3D" id="1.10.150.20">
    <property type="entry name" value="5' to 3' exonuclease, C-terminal subdomain"/>
    <property type="match status" value="1"/>
</dbReference>
<protein>
    <recommendedName>
        <fullName evidence="5">5'-3' exonuclease</fullName>
    </recommendedName>
</protein>
<dbReference type="InterPro" id="IPR029060">
    <property type="entry name" value="PIN-like_dom_sf"/>
</dbReference>
<evidence type="ECO:0000256" key="4">
    <source>
        <dbReference type="ARBA" id="ARBA00049957"/>
    </source>
</evidence>
<dbReference type="RefSeq" id="WP_305938376.1">
    <property type="nucleotide sequence ID" value="NZ_CP132191.1"/>
</dbReference>
<dbReference type="GO" id="GO:0004527">
    <property type="term" value="F:exonuclease activity"/>
    <property type="evidence" value="ECO:0007669"/>
    <property type="project" value="UniProtKB-KW"/>
</dbReference>
<dbReference type="InterPro" id="IPR020045">
    <property type="entry name" value="DNA_polI_H3TH"/>
</dbReference>
<dbReference type="InterPro" id="IPR020046">
    <property type="entry name" value="5-3_exonucl_a-hlix_arch_N"/>
</dbReference>
<dbReference type="SUPFAM" id="SSF47807">
    <property type="entry name" value="5' to 3' exonuclease, C-terminal subdomain"/>
    <property type="match status" value="1"/>
</dbReference>
<proteinExistence type="predicted"/>
<comment type="function">
    <text evidence="4">5'-3' exonuclease acting preferentially on double-stranded DNA.</text>
</comment>
<feature type="domain" description="5'-3' exonuclease" evidence="6">
    <location>
        <begin position="6"/>
        <end position="269"/>
    </location>
</feature>
<evidence type="ECO:0000313" key="7">
    <source>
        <dbReference type="EMBL" id="WLP85954.1"/>
    </source>
</evidence>
<dbReference type="Pfam" id="PF01367">
    <property type="entry name" value="5_3_exonuc"/>
    <property type="match status" value="1"/>
</dbReference>
<dbReference type="PANTHER" id="PTHR42646">
    <property type="entry name" value="FLAP ENDONUCLEASE XNI"/>
    <property type="match status" value="1"/>
</dbReference>
<evidence type="ECO:0000256" key="2">
    <source>
        <dbReference type="ARBA" id="ARBA00022801"/>
    </source>
</evidence>
<dbReference type="Gene3D" id="3.40.50.1010">
    <property type="entry name" value="5'-nuclease"/>
    <property type="match status" value="1"/>
</dbReference>
<keyword evidence="2" id="KW-0378">Hydrolase</keyword>
<dbReference type="CDD" id="cd09898">
    <property type="entry name" value="H3TH_53EXO"/>
    <property type="match status" value="1"/>
</dbReference>
<gene>
    <name evidence="7" type="ORF">Q8852_02305</name>
</gene>
<dbReference type="InterPro" id="IPR038969">
    <property type="entry name" value="FEN"/>
</dbReference>
<evidence type="ECO:0000256" key="1">
    <source>
        <dbReference type="ARBA" id="ARBA00022722"/>
    </source>
</evidence>
<accession>A0ABY9HBL0</accession>
<dbReference type="InterPro" id="IPR036279">
    <property type="entry name" value="5-3_exonuclease_C_sf"/>
</dbReference>
<dbReference type="CDD" id="cd09859">
    <property type="entry name" value="PIN_53EXO"/>
    <property type="match status" value="1"/>
</dbReference>
<keyword evidence="7" id="KW-0269">Exonuclease</keyword>